<dbReference type="NCBIfam" id="TIGR01352">
    <property type="entry name" value="tonB_Cterm"/>
    <property type="match status" value="1"/>
</dbReference>
<comment type="subcellular location">
    <subcellularLocation>
        <location evidence="1">Membrane</location>
        <topology evidence="1">Single-pass membrane protein</topology>
    </subcellularLocation>
</comment>
<reference evidence="7" key="1">
    <citation type="journal article" date="2019" name="Int. J. Syst. Evol. Microbiol.">
        <title>The Global Catalogue of Microorganisms (GCM) 10K type strain sequencing project: providing services to taxonomists for standard genome sequencing and annotation.</title>
        <authorList>
            <consortium name="The Broad Institute Genomics Platform"/>
            <consortium name="The Broad Institute Genome Sequencing Center for Infectious Disease"/>
            <person name="Wu L."/>
            <person name="Ma J."/>
        </authorList>
    </citation>
    <scope>NUCLEOTIDE SEQUENCE [LARGE SCALE GENOMIC DNA]</scope>
    <source>
        <strain evidence="7">KCTC 42424</strain>
    </source>
</reference>
<dbReference type="RefSeq" id="WP_376867426.1">
    <property type="nucleotide sequence ID" value="NZ_JBHRYB010000013.1"/>
</dbReference>
<keyword evidence="3" id="KW-1133">Transmembrane helix</keyword>
<dbReference type="Gene3D" id="3.30.1150.10">
    <property type="match status" value="1"/>
</dbReference>
<evidence type="ECO:0000256" key="3">
    <source>
        <dbReference type="ARBA" id="ARBA00022989"/>
    </source>
</evidence>
<dbReference type="Proteomes" id="UP001595722">
    <property type="component" value="Unassembled WGS sequence"/>
</dbReference>
<organism evidence="6 7">
    <name type="scientific">Bacterioplanoides pacificum</name>
    <dbReference type="NCBI Taxonomy" id="1171596"/>
    <lineage>
        <taxon>Bacteria</taxon>
        <taxon>Pseudomonadati</taxon>
        <taxon>Pseudomonadota</taxon>
        <taxon>Gammaproteobacteria</taxon>
        <taxon>Oceanospirillales</taxon>
        <taxon>Oceanospirillaceae</taxon>
        <taxon>Bacterioplanoides</taxon>
    </lineage>
</organism>
<keyword evidence="4" id="KW-0472">Membrane</keyword>
<keyword evidence="2" id="KW-0812">Transmembrane</keyword>
<evidence type="ECO:0000256" key="5">
    <source>
        <dbReference type="SAM" id="MobiDB-lite"/>
    </source>
</evidence>
<accession>A0ABV7VV36</accession>
<feature type="compositionally biased region" description="Low complexity" evidence="5">
    <location>
        <begin position="121"/>
        <end position="173"/>
    </location>
</feature>
<dbReference type="EMBL" id="JBHRYB010000013">
    <property type="protein sequence ID" value="MFC3681175.1"/>
    <property type="molecule type" value="Genomic_DNA"/>
</dbReference>
<proteinExistence type="predicted"/>
<evidence type="ECO:0000313" key="7">
    <source>
        <dbReference type="Proteomes" id="UP001595722"/>
    </source>
</evidence>
<feature type="region of interest" description="Disordered" evidence="5">
    <location>
        <begin position="60"/>
        <end position="84"/>
    </location>
</feature>
<keyword evidence="7" id="KW-1185">Reference proteome</keyword>
<feature type="region of interest" description="Disordered" evidence="5">
    <location>
        <begin position="96"/>
        <end position="182"/>
    </location>
</feature>
<name>A0ABV7VV36_9GAMM</name>
<sequence length="288" mass="31056">MPLTLSTPSSFAPRHGRLLTTLALSVVLHLLALPVWLWHNQPAPKPPTVLNARLQSQAVIAQDHSDQIQQQPQQASSQPEATATNDLRPAVNEAVADNSQAAEAQRQVKPQPQPQPQPPKVTTTATTATTAASEVTATTTTATTTTATTTTTTSTVAAASKTTNNDPTQPTQQVKTAETRKAQRQQIYDPQELSYVQQLIAHLNRKLVAPAQLHGQVRLQLTIRYQQIATRVEVLQSSGDPATDDWVVKAVLAANPFPPVPDHLPQPYVFSPTLDLDSYNAGQTSASE</sequence>
<dbReference type="InterPro" id="IPR006260">
    <property type="entry name" value="TonB/TolA_C"/>
</dbReference>
<evidence type="ECO:0000256" key="1">
    <source>
        <dbReference type="ARBA" id="ARBA00004167"/>
    </source>
</evidence>
<feature type="compositionally biased region" description="Low complexity" evidence="5">
    <location>
        <begin position="67"/>
        <end position="79"/>
    </location>
</feature>
<comment type="caution">
    <text evidence="6">The sequence shown here is derived from an EMBL/GenBank/DDBJ whole genome shotgun (WGS) entry which is preliminary data.</text>
</comment>
<dbReference type="SUPFAM" id="SSF74653">
    <property type="entry name" value="TolA/TonB C-terminal domain"/>
    <property type="match status" value="1"/>
</dbReference>
<evidence type="ECO:0000256" key="4">
    <source>
        <dbReference type="ARBA" id="ARBA00023136"/>
    </source>
</evidence>
<evidence type="ECO:0000256" key="2">
    <source>
        <dbReference type="ARBA" id="ARBA00022692"/>
    </source>
</evidence>
<evidence type="ECO:0000313" key="6">
    <source>
        <dbReference type="EMBL" id="MFC3681175.1"/>
    </source>
</evidence>
<protein>
    <submittedName>
        <fullName evidence="6">Energy transducer TonB</fullName>
    </submittedName>
</protein>
<gene>
    <name evidence="6" type="ORF">ACFOMG_13805</name>
</gene>
<dbReference type="Pfam" id="PF13103">
    <property type="entry name" value="TonB_2"/>
    <property type="match status" value="1"/>
</dbReference>